<feature type="non-terminal residue" evidence="2">
    <location>
        <position position="1"/>
    </location>
</feature>
<dbReference type="EMBL" id="CAJOBE010010573">
    <property type="protein sequence ID" value="CAF4111582.1"/>
    <property type="molecule type" value="Genomic_DNA"/>
</dbReference>
<name>A0A819VMN5_9BILA</name>
<reference evidence="2" key="1">
    <citation type="submission" date="2021-02" db="EMBL/GenBank/DDBJ databases">
        <authorList>
            <person name="Nowell W R."/>
        </authorList>
    </citation>
    <scope>NUCLEOTIDE SEQUENCE</scope>
</reference>
<sequence length="29" mass="3479">AKLPDDEQNNIPHRMQQINQLVQQRDIVH</sequence>
<organism evidence="2 3">
    <name type="scientific">Rotaria sordida</name>
    <dbReference type="NCBI Taxonomy" id="392033"/>
    <lineage>
        <taxon>Eukaryota</taxon>
        <taxon>Metazoa</taxon>
        <taxon>Spiralia</taxon>
        <taxon>Gnathifera</taxon>
        <taxon>Rotifera</taxon>
        <taxon>Eurotatoria</taxon>
        <taxon>Bdelloidea</taxon>
        <taxon>Philodinida</taxon>
        <taxon>Philodinidae</taxon>
        <taxon>Rotaria</taxon>
    </lineage>
</organism>
<evidence type="ECO:0000313" key="3">
    <source>
        <dbReference type="Proteomes" id="UP000663874"/>
    </source>
</evidence>
<gene>
    <name evidence="2" type="ORF">FNK824_LOCUS31877</name>
</gene>
<dbReference type="AlphaFoldDB" id="A0A819VMN5"/>
<comment type="caution">
    <text evidence="2">The sequence shown here is derived from an EMBL/GenBank/DDBJ whole genome shotgun (WGS) entry which is preliminary data.</text>
</comment>
<dbReference type="Proteomes" id="UP000663874">
    <property type="component" value="Unassembled WGS sequence"/>
</dbReference>
<evidence type="ECO:0000313" key="2">
    <source>
        <dbReference type="EMBL" id="CAF4111582.1"/>
    </source>
</evidence>
<feature type="region of interest" description="Disordered" evidence="1">
    <location>
        <begin position="1"/>
        <end position="29"/>
    </location>
</feature>
<protein>
    <submittedName>
        <fullName evidence="2">Uncharacterized protein</fullName>
    </submittedName>
</protein>
<proteinExistence type="predicted"/>
<accession>A0A819VMN5</accession>
<evidence type="ECO:0000256" key="1">
    <source>
        <dbReference type="SAM" id="MobiDB-lite"/>
    </source>
</evidence>